<keyword evidence="3" id="KW-1185">Reference proteome</keyword>
<comment type="caution">
    <text evidence="2">The sequence shown here is derived from an EMBL/GenBank/DDBJ whole genome shotgun (WGS) entry which is preliminary data.</text>
</comment>
<accession>A0A9P4MKF5</accession>
<protein>
    <submittedName>
        <fullName evidence="2">Uncharacterized protein</fullName>
    </submittedName>
</protein>
<feature type="chain" id="PRO_5040418454" evidence="1">
    <location>
        <begin position="22"/>
        <end position="201"/>
    </location>
</feature>
<dbReference type="AlphaFoldDB" id="A0A9P4MKF5"/>
<organism evidence="2 3">
    <name type="scientific">Myriangium duriaei CBS 260.36</name>
    <dbReference type="NCBI Taxonomy" id="1168546"/>
    <lineage>
        <taxon>Eukaryota</taxon>
        <taxon>Fungi</taxon>
        <taxon>Dikarya</taxon>
        <taxon>Ascomycota</taxon>
        <taxon>Pezizomycotina</taxon>
        <taxon>Dothideomycetes</taxon>
        <taxon>Dothideomycetidae</taxon>
        <taxon>Myriangiales</taxon>
        <taxon>Myriangiaceae</taxon>
        <taxon>Myriangium</taxon>
    </lineage>
</organism>
<proteinExistence type="predicted"/>
<sequence length="201" mass="21699">MKSFINTAVLALCLFITNAVADVTVPNTEQCWNLRNVMSNFRFHFTHPISFCQFYLSNPRTTTPVSVFPAPLLTDACACYLVQQSADIPSYSDKFGPETTPQCNQQYFGTIASEFANQTALCEFMAFIPQAHSPVRSLTAGEVTQGCACLREGNNGWKLSITDHPDMILDTPAAIGNIMTAPPATTLVTVTSSAAAAATNS</sequence>
<evidence type="ECO:0000313" key="3">
    <source>
        <dbReference type="Proteomes" id="UP000799439"/>
    </source>
</evidence>
<feature type="signal peptide" evidence="1">
    <location>
        <begin position="1"/>
        <end position="21"/>
    </location>
</feature>
<dbReference type="Proteomes" id="UP000799439">
    <property type="component" value="Unassembled WGS sequence"/>
</dbReference>
<evidence type="ECO:0000256" key="1">
    <source>
        <dbReference type="SAM" id="SignalP"/>
    </source>
</evidence>
<name>A0A9P4MKF5_9PEZI</name>
<evidence type="ECO:0000313" key="2">
    <source>
        <dbReference type="EMBL" id="KAF2158205.1"/>
    </source>
</evidence>
<reference evidence="2" key="1">
    <citation type="journal article" date="2020" name="Stud. Mycol.">
        <title>101 Dothideomycetes genomes: a test case for predicting lifestyles and emergence of pathogens.</title>
        <authorList>
            <person name="Haridas S."/>
            <person name="Albert R."/>
            <person name="Binder M."/>
            <person name="Bloem J."/>
            <person name="Labutti K."/>
            <person name="Salamov A."/>
            <person name="Andreopoulos B."/>
            <person name="Baker S."/>
            <person name="Barry K."/>
            <person name="Bills G."/>
            <person name="Bluhm B."/>
            <person name="Cannon C."/>
            <person name="Castanera R."/>
            <person name="Culley D."/>
            <person name="Daum C."/>
            <person name="Ezra D."/>
            <person name="Gonzalez J."/>
            <person name="Henrissat B."/>
            <person name="Kuo A."/>
            <person name="Liang C."/>
            <person name="Lipzen A."/>
            <person name="Lutzoni F."/>
            <person name="Magnuson J."/>
            <person name="Mondo S."/>
            <person name="Nolan M."/>
            <person name="Ohm R."/>
            <person name="Pangilinan J."/>
            <person name="Park H.-J."/>
            <person name="Ramirez L."/>
            <person name="Alfaro M."/>
            <person name="Sun H."/>
            <person name="Tritt A."/>
            <person name="Yoshinaga Y."/>
            <person name="Zwiers L.-H."/>
            <person name="Turgeon B."/>
            <person name="Goodwin S."/>
            <person name="Spatafora J."/>
            <person name="Crous P."/>
            <person name="Grigoriev I."/>
        </authorList>
    </citation>
    <scope>NUCLEOTIDE SEQUENCE</scope>
    <source>
        <strain evidence="2">CBS 260.36</strain>
    </source>
</reference>
<gene>
    <name evidence="2" type="ORF">K461DRAFT_290452</name>
</gene>
<dbReference type="EMBL" id="ML996081">
    <property type="protein sequence ID" value="KAF2158205.1"/>
    <property type="molecule type" value="Genomic_DNA"/>
</dbReference>
<keyword evidence="1" id="KW-0732">Signal</keyword>
<dbReference type="OrthoDB" id="3938140at2759"/>